<protein>
    <recommendedName>
        <fullName evidence="2">MobA/VirD2-like nuclease domain-containing protein</fullName>
    </recommendedName>
</protein>
<feature type="domain" description="MobA/VirD2-like nuclease" evidence="2">
    <location>
        <begin position="56"/>
        <end position="128"/>
    </location>
</feature>
<feature type="compositionally biased region" description="Polar residues" evidence="1">
    <location>
        <begin position="418"/>
        <end position="427"/>
    </location>
</feature>
<sequence length="513" mass="58144">MYMKVFPHGKGAGVGPVHYLLRRDYPGRDDAPPAVLRGDPELTVQLIDSQPRTWKFTAGVLSWAPGEEISDEKERRVMDDFERVAFAGLEPDQYNILWVRHVHAEHHELHFVIPRMELSTGKALNPCPPGWQKDFDVFRDLYNWREGWARPDDPTRARAYKPSHTDLNRARRIRWGQATQDDKQDDPRKLINEFISQRIESGLVTNREELVQALHEVGLKTPRMGKNYLTVLEPDSGTRFRMKGGIYCEHWRVEQQAQGQDSARPGGAGVDSTARVRELATELEQVIARRAEYNRSRYRSQNRESGQSHCHTASRAERPNDNFAQVSSQDLAANHGARILPANGLDSGNMGTEFDYERTYHQSVATDQSTPSKKEAVEGDNFELGETDMGHSARAKRRQPLHRPASKGDNSRRMEFQKPQSSQTGVSNEHDRAGTPPFGWAEEARARESREQRYVRQTTDNDGRGTTVTGTAHTAAQRVLQKLGAAVRAVERVVAQREVVKQSRDARGQDLGM</sequence>
<name>A0ABX6NID6_9BACT</name>
<organism evidence="3 4">
    <name type="scientific">Oceanidesulfovibrio marinus</name>
    <dbReference type="NCBI Taxonomy" id="370038"/>
    <lineage>
        <taxon>Bacteria</taxon>
        <taxon>Pseudomonadati</taxon>
        <taxon>Thermodesulfobacteriota</taxon>
        <taxon>Desulfovibrionia</taxon>
        <taxon>Desulfovibrionales</taxon>
        <taxon>Desulfovibrionaceae</taxon>
        <taxon>Oceanidesulfovibrio</taxon>
    </lineage>
</organism>
<reference evidence="3 4" key="1">
    <citation type="submission" date="2019-04" db="EMBL/GenBank/DDBJ databases">
        <title>Isolation and culture of sulfate reducing bacteria from the cold seep of the South China Sea.</title>
        <authorList>
            <person name="Sun C."/>
            <person name="Liu R."/>
        </authorList>
    </citation>
    <scope>NUCLEOTIDE SEQUENCE [LARGE SCALE GENOMIC DNA]</scope>
    <source>
        <strain evidence="3 4">CS1</strain>
    </source>
</reference>
<feature type="region of interest" description="Disordered" evidence="1">
    <location>
        <begin position="381"/>
        <end position="470"/>
    </location>
</feature>
<feature type="compositionally biased region" description="Basic residues" evidence="1">
    <location>
        <begin position="393"/>
        <end position="405"/>
    </location>
</feature>
<dbReference type="InterPro" id="IPR005094">
    <property type="entry name" value="Endonuclease_MobA/VirD2"/>
</dbReference>
<feature type="region of interest" description="Disordered" evidence="1">
    <location>
        <begin position="294"/>
        <end position="320"/>
    </location>
</feature>
<evidence type="ECO:0000259" key="2">
    <source>
        <dbReference type="Pfam" id="PF03432"/>
    </source>
</evidence>
<dbReference type="RefSeq" id="WP_171267426.1">
    <property type="nucleotide sequence ID" value="NZ_CP039543.1"/>
</dbReference>
<accession>A0ABX6NID6</accession>
<dbReference type="Pfam" id="PF03432">
    <property type="entry name" value="Relaxase"/>
    <property type="match status" value="1"/>
</dbReference>
<gene>
    <name evidence="3" type="ORF">E8L03_11410</name>
</gene>
<keyword evidence="4" id="KW-1185">Reference proteome</keyword>
<dbReference type="Proteomes" id="UP000503251">
    <property type="component" value="Chromosome"/>
</dbReference>
<evidence type="ECO:0000256" key="1">
    <source>
        <dbReference type="SAM" id="MobiDB-lite"/>
    </source>
</evidence>
<evidence type="ECO:0000313" key="3">
    <source>
        <dbReference type="EMBL" id="QJT09507.1"/>
    </source>
</evidence>
<dbReference type="EMBL" id="CP039543">
    <property type="protein sequence ID" value="QJT09507.1"/>
    <property type="molecule type" value="Genomic_DNA"/>
</dbReference>
<proteinExistence type="predicted"/>
<feature type="compositionally biased region" description="Basic and acidic residues" evidence="1">
    <location>
        <begin position="442"/>
        <end position="463"/>
    </location>
</feature>
<evidence type="ECO:0000313" key="4">
    <source>
        <dbReference type="Proteomes" id="UP000503251"/>
    </source>
</evidence>